<feature type="compositionally biased region" description="Polar residues" evidence="2">
    <location>
        <begin position="392"/>
        <end position="420"/>
    </location>
</feature>
<reference evidence="3 4" key="1">
    <citation type="journal article" date="2016" name="Nat. Commun.">
        <title>Ectomycorrhizal ecology is imprinted in the genome of the dominant symbiotic fungus Cenococcum geophilum.</title>
        <authorList>
            <consortium name="DOE Joint Genome Institute"/>
            <person name="Peter M."/>
            <person name="Kohler A."/>
            <person name="Ohm R.A."/>
            <person name="Kuo A."/>
            <person name="Krutzmann J."/>
            <person name="Morin E."/>
            <person name="Arend M."/>
            <person name="Barry K.W."/>
            <person name="Binder M."/>
            <person name="Choi C."/>
            <person name="Clum A."/>
            <person name="Copeland A."/>
            <person name="Grisel N."/>
            <person name="Haridas S."/>
            <person name="Kipfer T."/>
            <person name="LaButti K."/>
            <person name="Lindquist E."/>
            <person name="Lipzen A."/>
            <person name="Maire R."/>
            <person name="Meier B."/>
            <person name="Mihaltcheva S."/>
            <person name="Molinier V."/>
            <person name="Murat C."/>
            <person name="Poggeler S."/>
            <person name="Quandt C.A."/>
            <person name="Sperisen C."/>
            <person name="Tritt A."/>
            <person name="Tisserant E."/>
            <person name="Crous P.W."/>
            <person name="Henrissat B."/>
            <person name="Nehls U."/>
            <person name="Egli S."/>
            <person name="Spatafora J.W."/>
            <person name="Grigoriev I.V."/>
            <person name="Martin F.M."/>
        </authorList>
    </citation>
    <scope>NUCLEOTIDE SEQUENCE [LARGE SCALE GENOMIC DNA]</scope>
    <source>
        <strain evidence="3 4">CBS 459.81</strain>
    </source>
</reference>
<organism evidence="3 4">
    <name type="scientific">Lepidopterella palustris CBS 459.81</name>
    <dbReference type="NCBI Taxonomy" id="1314670"/>
    <lineage>
        <taxon>Eukaryota</taxon>
        <taxon>Fungi</taxon>
        <taxon>Dikarya</taxon>
        <taxon>Ascomycota</taxon>
        <taxon>Pezizomycotina</taxon>
        <taxon>Dothideomycetes</taxon>
        <taxon>Pleosporomycetidae</taxon>
        <taxon>Mytilinidiales</taxon>
        <taxon>Argynnaceae</taxon>
        <taxon>Lepidopterella</taxon>
    </lineage>
</organism>
<protein>
    <submittedName>
        <fullName evidence="3">Uncharacterized protein</fullName>
    </submittedName>
</protein>
<dbReference type="EMBL" id="KV744807">
    <property type="protein sequence ID" value="OCK86253.1"/>
    <property type="molecule type" value="Genomic_DNA"/>
</dbReference>
<feature type="coiled-coil region" evidence="1">
    <location>
        <begin position="583"/>
        <end position="610"/>
    </location>
</feature>
<sequence length="644" mass="70448">MWKKFQGHAREKERQIGNPVLIETTYDEKALGRIPNISDLNNANAHRNAQHPYNEYPSSDVPTQLPPLPFNSLAPQSSSRNNRTSDVPTASSVYSQPSPGMNYDWPENTIAAPLPKYADVSPPDTPEMSPERRPRGLPTSRDVSPVGNISEGLTHARVEDRPGSHIPVLLKPPHARSLGKEPVPKTGRGRTTPSGSTRWDDFSGEPTTDYLGKPAQVVPGSYSSAPYAGSRPQEQSLGYQVSVAGGHQKSKKGIFSERATRFTSKGLSVETKPREEWKGASGRMAIVQPLSDNPTRQPLTIPPRSHRKPNPGASDESSRDTPSSAAVTVRRLPMVADTSSVSPDRDGKNLHDDPIKPTVPLKAGRNSPPRSIASPTSPNHQKYPYLRPISPGVQNRTPTNTSQGATQYHSVGKSSSNPLQSKIHRKSVDSTHTPAFNKDDKVPLSRFSWTTYATNTTYQHSPPPSPPPPMPTASIAVSTPTPAASVLNRRRPVPSVASTISTPTARKPVPTSQPTPTTPGPSPSPNARFSMSMGKALPRPPPELESVDHVAVLEAQLDDLRLRRRNVGRLLSDLNATQPQNPLVTDIKKMREAEKKRSEFEDELSEIKAEEHDVGLRLHRAWKRREREDPAAAGSTLWIRRVTS</sequence>
<evidence type="ECO:0000256" key="2">
    <source>
        <dbReference type="SAM" id="MobiDB-lite"/>
    </source>
</evidence>
<evidence type="ECO:0000313" key="4">
    <source>
        <dbReference type="Proteomes" id="UP000250266"/>
    </source>
</evidence>
<dbReference type="Proteomes" id="UP000250266">
    <property type="component" value="Unassembled WGS sequence"/>
</dbReference>
<feature type="compositionally biased region" description="Pro residues" evidence="2">
    <location>
        <begin position="511"/>
        <end position="524"/>
    </location>
</feature>
<dbReference type="AlphaFoldDB" id="A0A8E2JKY3"/>
<keyword evidence="1" id="KW-0175">Coiled coil</keyword>
<keyword evidence="4" id="KW-1185">Reference proteome</keyword>
<feature type="region of interest" description="Disordered" evidence="2">
    <location>
        <begin position="1"/>
        <end position="20"/>
    </location>
</feature>
<dbReference type="OrthoDB" id="4507572at2759"/>
<accession>A0A8E2JKY3</accession>
<feature type="compositionally biased region" description="Polar residues" evidence="2">
    <location>
        <begin position="73"/>
        <end position="99"/>
    </location>
</feature>
<name>A0A8E2JKY3_9PEZI</name>
<feature type="compositionally biased region" description="Basic and acidic residues" evidence="2">
    <location>
        <begin position="154"/>
        <end position="163"/>
    </location>
</feature>
<feature type="region of interest" description="Disordered" evidence="2">
    <location>
        <begin position="265"/>
        <end position="441"/>
    </location>
</feature>
<evidence type="ECO:0000313" key="3">
    <source>
        <dbReference type="EMBL" id="OCK86253.1"/>
    </source>
</evidence>
<evidence type="ECO:0000256" key="1">
    <source>
        <dbReference type="SAM" id="Coils"/>
    </source>
</evidence>
<feature type="compositionally biased region" description="Pro residues" evidence="2">
    <location>
        <begin position="461"/>
        <end position="471"/>
    </location>
</feature>
<gene>
    <name evidence="3" type="ORF">K432DRAFT_399545</name>
</gene>
<dbReference type="PANTHER" id="PTHR42023:SF1">
    <property type="entry name" value="BHLH DOMAIN-CONTAINING PROTEIN"/>
    <property type="match status" value="1"/>
</dbReference>
<feature type="region of interest" description="Disordered" evidence="2">
    <location>
        <begin position="48"/>
        <end position="214"/>
    </location>
</feature>
<feature type="compositionally biased region" description="Basic and acidic residues" evidence="2">
    <location>
        <begin position="343"/>
        <end position="355"/>
    </location>
</feature>
<proteinExistence type="predicted"/>
<dbReference type="PANTHER" id="PTHR42023">
    <property type="entry name" value="BHLH DOMAIN-CONTAINING PROTEIN"/>
    <property type="match status" value="1"/>
</dbReference>
<feature type="region of interest" description="Disordered" evidence="2">
    <location>
        <begin position="455"/>
        <end position="543"/>
    </location>
</feature>